<dbReference type="CDD" id="cd01400">
    <property type="entry name" value="6PGL"/>
    <property type="match status" value="1"/>
</dbReference>
<dbReference type="PANTHER" id="PTHR11054">
    <property type="entry name" value="6-PHOSPHOGLUCONOLACTONASE"/>
    <property type="match status" value="1"/>
</dbReference>
<evidence type="ECO:0000256" key="5">
    <source>
        <dbReference type="ARBA" id="ARBA00013198"/>
    </source>
</evidence>
<evidence type="ECO:0000256" key="2">
    <source>
        <dbReference type="ARBA" id="ARBA00002681"/>
    </source>
</evidence>
<dbReference type="EMBL" id="BAABRV010000008">
    <property type="protein sequence ID" value="GAA5534573.1"/>
    <property type="molecule type" value="Genomic_DNA"/>
</dbReference>
<dbReference type="InterPro" id="IPR006148">
    <property type="entry name" value="Glc/Gal-6P_isomerase"/>
</dbReference>
<keyword evidence="10" id="KW-1185">Reference proteome</keyword>
<comment type="similarity">
    <text evidence="4 7">Belongs to the glucosamine/galactosamine-6-phosphate isomerase family. 6-phosphogluconolactonase subfamily.</text>
</comment>
<evidence type="ECO:0000256" key="7">
    <source>
        <dbReference type="RuleBase" id="RU365095"/>
    </source>
</evidence>
<dbReference type="SUPFAM" id="SSF100950">
    <property type="entry name" value="NagB/RpiA/CoA transferase-like"/>
    <property type="match status" value="1"/>
</dbReference>
<organism evidence="9 10">
    <name type="scientific">Deinococcus aluminii</name>
    <dbReference type="NCBI Taxonomy" id="1656885"/>
    <lineage>
        <taxon>Bacteria</taxon>
        <taxon>Thermotogati</taxon>
        <taxon>Deinococcota</taxon>
        <taxon>Deinococci</taxon>
        <taxon>Deinococcales</taxon>
        <taxon>Deinococcaceae</taxon>
        <taxon>Deinococcus</taxon>
    </lineage>
</organism>
<evidence type="ECO:0000256" key="1">
    <source>
        <dbReference type="ARBA" id="ARBA00000832"/>
    </source>
</evidence>
<accession>A0ABP9XGT1</accession>
<sequence>MNLRVFPTPEATAQAAAQAFAQAAREAVAARGAFRVALSGGSTPKLMYRALRDLPDVPWKQVHVYFSDERSVGPDSPDSNYRLAHDELLTHVPIPEAQIHRMEGERRPLEDAARDYAALLPERLDVVLLGMGDDGHTASLFPGTEALQATGRVAANWVPKLNTGRLTFTFPEINAARERWLLVTGAGKAEVLREVQAGEGDYPVARVRDPIWFLDAAAAEQLERA</sequence>
<comment type="catalytic activity">
    <reaction evidence="1 7">
        <text>6-phospho-D-glucono-1,5-lactone + H2O = 6-phospho-D-gluconate + H(+)</text>
        <dbReference type="Rhea" id="RHEA:12556"/>
        <dbReference type="ChEBI" id="CHEBI:15377"/>
        <dbReference type="ChEBI" id="CHEBI:15378"/>
        <dbReference type="ChEBI" id="CHEBI:57955"/>
        <dbReference type="ChEBI" id="CHEBI:58759"/>
        <dbReference type="EC" id="3.1.1.31"/>
    </reaction>
</comment>
<dbReference type="EC" id="3.1.1.31" evidence="5 7"/>
<protein>
    <recommendedName>
        <fullName evidence="6 7">6-phosphogluconolactonase</fullName>
        <shortName evidence="7">6PGL</shortName>
        <ecNumber evidence="5 7">3.1.1.31</ecNumber>
    </recommendedName>
</protein>
<dbReference type="RefSeq" id="WP_345456299.1">
    <property type="nucleotide sequence ID" value="NZ_BAABRV010000008.1"/>
</dbReference>
<comment type="function">
    <text evidence="2 7">Hydrolysis of 6-phosphogluconolactone to 6-phosphogluconate.</text>
</comment>
<gene>
    <name evidence="7 9" type="primary">pgl</name>
    <name evidence="9" type="ORF">Dalu01_02984</name>
</gene>
<proteinExistence type="inferred from homology"/>
<feature type="domain" description="Glucosamine/galactosamine-6-phosphate isomerase" evidence="8">
    <location>
        <begin position="8"/>
        <end position="208"/>
    </location>
</feature>
<comment type="pathway">
    <text evidence="3 7">Carbohydrate degradation; pentose phosphate pathway; D-ribulose 5-phosphate from D-glucose 6-phosphate (oxidative stage): step 2/3.</text>
</comment>
<dbReference type="InterPro" id="IPR039104">
    <property type="entry name" value="6PGL"/>
</dbReference>
<evidence type="ECO:0000259" key="8">
    <source>
        <dbReference type="Pfam" id="PF01182"/>
    </source>
</evidence>
<dbReference type="Proteomes" id="UP001404956">
    <property type="component" value="Unassembled WGS sequence"/>
</dbReference>
<dbReference type="InterPro" id="IPR005900">
    <property type="entry name" value="6-phosphogluconolactonase_DevB"/>
</dbReference>
<evidence type="ECO:0000313" key="9">
    <source>
        <dbReference type="EMBL" id="GAA5534573.1"/>
    </source>
</evidence>
<name>A0ABP9XGT1_9DEIO</name>
<reference evidence="9 10" key="1">
    <citation type="submission" date="2024-02" db="EMBL/GenBank/DDBJ databases">
        <title>Deinococcus aluminii NBRC 112889.</title>
        <authorList>
            <person name="Ichikawa N."/>
            <person name="Katano-Makiyama Y."/>
            <person name="Hidaka K."/>
        </authorList>
    </citation>
    <scope>NUCLEOTIDE SEQUENCE [LARGE SCALE GENOMIC DNA]</scope>
    <source>
        <strain evidence="9 10">NBRC 112889</strain>
    </source>
</reference>
<comment type="caution">
    <text evidence="9">The sequence shown here is derived from an EMBL/GenBank/DDBJ whole genome shotgun (WGS) entry which is preliminary data.</text>
</comment>
<evidence type="ECO:0000256" key="6">
    <source>
        <dbReference type="ARBA" id="ARBA00020337"/>
    </source>
</evidence>
<evidence type="ECO:0000256" key="3">
    <source>
        <dbReference type="ARBA" id="ARBA00004961"/>
    </source>
</evidence>
<dbReference type="PANTHER" id="PTHR11054:SF0">
    <property type="entry name" value="6-PHOSPHOGLUCONOLACTONASE"/>
    <property type="match status" value="1"/>
</dbReference>
<dbReference type="Gene3D" id="3.40.50.1360">
    <property type="match status" value="1"/>
</dbReference>
<dbReference type="InterPro" id="IPR037171">
    <property type="entry name" value="NagB/RpiA_transferase-like"/>
</dbReference>
<keyword evidence="7" id="KW-0378">Hydrolase</keyword>
<dbReference type="Pfam" id="PF01182">
    <property type="entry name" value="Glucosamine_iso"/>
    <property type="match status" value="1"/>
</dbReference>
<evidence type="ECO:0000256" key="4">
    <source>
        <dbReference type="ARBA" id="ARBA00010662"/>
    </source>
</evidence>
<dbReference type="NCBIfam" id="TIGR01198">
    <property type="entry name" value="pgl"/>
    <property type="match status" value="1"/>
</dbReference>
<evidence type="ECO:0000313" key="10">
    <source>
        <dbReference type="Proteomes" id="UP001404956"/>
    </source>
</evidence>